<dbReference type="AlphaFoldDB" id="A0A0A9EJX7"/>
<name>A0A0A9EJX7_ARUDO</name>
<reference evidence="1" key="1">
    <citation type="submission" date="2014-09" db="EMBL/GenBank/DDBJ databases">
        <authorList>
            <person name="Magalhaes I.L.F."/>
            <person name="Oliveira U."/>
            <person name="Santos F.R."/>
            <person name="Vidigal T.H.D.A."/>
            <person name="Brescovit A.D."/>
            <person name="Santos A.J."/>
        </authorList>
    </citation>
    <scope>NUCLEOTIDE SEQUENCE</scope>
    <source>
        <tissue evidence="1">Shoot tissue taken approximately 20 cm above the soil surface</tissue>
    </source>
</reference>
<evidence type="ECO:0000313" key="1">
    <source>
        <dbReference type="EMBL" id="JAE01030.1"/>
    </source>
</evidence>
<dbReference type="EMBL" id="GBRH01196866">
    <property type="protein sequence ID" value="JAE01030.1"/>
    <property type="molecule type" value="Transcribed_RNA"/>
</dbReference>
<proteinExistence type="predicted"/>
<accession>A0A0A9EJX7</accession>
<protein>
    <submittedName>
        <fullName evidence="1">TIDP3459</fullName>
    </submittedName>
</protein>
<organism evidence="1">
    <name type="scientific">Arundo donax</name>
    <name type="common">Giant reed</name>
    <name type="synonym">Donax arundinaceus</name>
    <dbReference type="NCBI Taxonomy" id="35708"/>
    <lineage>
        <taxon>Eukaryota</taxon>
        <taxon>Viridiplantae</taxon>
        <taxon>Streptophyta</taxon>
        <taxon>Embryophyta</taxon>
        <taxon>Tracheophyta</taxon>
        <taxon>Spermatophyta</taxon>
        <taxon>Magnoliopsida</taxon>
        <taxon>Liliopsida</taxon>
        <taxon>Poales</taxon>
        <taxon>Poaceae</taxon>
        <taxon>PACMAD clade</taxon>
        <taxon>Arundinoideae</taxon>
        <taxon>Arundineae</taxon>
        <taxon>Arundo</taxon>
    </lineage>
</organism>
<reference evidence="1" key="2">
    <citation type="journal article" date="2015" name="Data Brief">
        <title>Shoot transcriptome of the giant reed, Arundo donax.</title>
        <authorList>
            <person name="Barrero R.A."/>
            <person name="Guerrero F.D."/>
            <person name="Moolhuijzen P."/>
            <person name="Goolsby J.A."/>
            <person name="Tidwell J."/>
            <person name="Bellgard S.E."/>
            <person name="Bellgard M.I."/>
        </authorList>
    </citation>
    <scope>NUCLEOTIDE SEQUENCE</scope>
    <source>
        <tissue evidence="1">Shoot tissue taken approximately 20 cm above the soil surface</tissue>
    </source>
</reference>
<sequence length="44" mass="4946">MELFVDWRHSVNFAFSTTIPKMLKCAMPHGTFKMSPDLPSVGCS</sequence>